<dbReference type="Pfam" id="PF00183">
    <property type="entry name" value="HSP90"/>
    <property type="match status" value="1"/>
</dbReference>
<sequence>MCSKEVTTDVSKEQKAETFAIRVDTCQLLHLLVSAVYPRKDVFMRELIANASDALDKIWYKSLKQPSVLDANSELCIRILPNKAEGTLTIVDTGIGMTKDELVKNLGRIAYSGTRTFMKALQDSGDCVSMIGEFGLGFYSAFLVADRVQVVSKTNDDEQYMWESLGGEYFTIRAWNDQSLSRGTKVILHMKSHQYLDLHVIKAIVGKYSEFIAYPIKLPCDEGEKQNVMDCRGKEKEGKVIDEIVLNGIEPLWMRNPRDISREEYDKLYKWLSSDLEDYLAVKHFSVEGELSFRALLFVPRHPPEDYFGRNGRVHSIRLYVRRVLVTEECKNLTPNYLNFLFGIVDSDDLPLNLSRDAIQQSAVVQAIRRHLVRKTIELMQEIAEDPLVYKTFYGNFLRSIKLGVYEDKANRYKLADLLRYYSSKSGNEMTSLKEYVNRMKRGQNFIYCIVGESMESVRDSVFIESLQAHDLEVLFMVDPVDEYVVNELTEYLGKSLVCASRLGLQLPEEETKEEKSTASMTPRTLNKCVEEDFESTCAKMKEILGEKVESVRVSCRLISSPCCLVTSTCGWSANMQRIGKAQALRNPHSLGNNSAKKHLEINPRDPIITDLKKMLLADNMPKTFCRNILEMLYSTALLDSGFPLEEPRTHIDTIHSWIRMYLDIPEGETIKDGENVKADSDESLLAQAGDDGVAVGEVD</sequence>
<dbReference type="Proteomes" id="UP000274429">
    <property type="component" value="Unassembled WGS sequence"/>
</dbReference>
<dbReference type="GO" id="GO:0005524">
    <property type="term" value="F:ATP binding"/>
    <property type="evidence" value="ECO:0007669"/>
    <property type="project" value="UniProtKB-KW"/>
</dbReference>
<feature type="binding site" evidence="8">
    <location>
        <position position="356"/>
    </location>
    <ligand>
        <name>ATP</name>
        <dbReference type="ChEBI" id="CHEBI:30616"/>
    </ligand>
</feature>
<feature type="binding site" evidence="8">
    <location>
        <position position="97"/>
    </location>
    <ligand>
        <name>ATP</name>
        <dbReference type="ChEBI" id="CHEBI:30616"/>
    </ligand>
</feature>
<feature type="binding site" evidence="8">
    <location>
        <position position="46"/>
    </location>
    <ligand>
        <name>ATP</name>
        <dbReference type="ChEBI" id="CHEBI:30616"/>
    </ligand>
</feature>
<dbReference type="Pfam" id="PF13589">
    <property type="entry name" value="HATPase_c_3"/>
    <property type="match status" value="1"/>
</dbReference>
<dbReference type="InterPro" id="IPR037196">
    <property type="entry name" value="HSP90_C"/>
</dbReference>
<reference evidence="11" key="1">
    <citation type="submission" date="2017-02" db="UniProtKB">
        <authorList>
            <consortium name="WormBaseParasite"/>
        </authorList>
    </citation>
    <scope>IDENTIFICATION</scope>
</reference>
<dbReference type="WBParaSite" id="TTAC_0000207101-mRNA-1">
    <property type="protein sequence ID" value="TTAC_0000207101-mRNA-1"/>
    <property type="gene ID" value="TTAC_0000207101"/>
</dbReference>
<dbReference type="PRINTS" id="PR00775">
    <property type="entry name" value="HEATSHOCK90"/>
</dbReference>
<dbReference type="NCBIfam" id="NF003555">
    <property type="entry name" value="PRK05218.1"/>
    <property type="match status" value="1"/>
</dbReference>
<dbReference type="GO" id="GO:0016887">
    <property type="term" value="F:ATP hydrolysis activity"/>
    <property type="evidence" value="ECO:0007669"/>
    <property type="project" value="InterPro"/>
</dbReference>
<evidence type="ECO:0000313" key="10">
    <source>
        <dbReference type="Proteomes" id="UP000274429"/>
    </source>
</evidence>
<accession>A0A0R3WMT3</accession>
<evidence type="ECO:0000256" key="1">
    <source>
        <dbReference type="ARBA" id="ARBA00004496"/>
    </source>
</evidence>
<evidence type="ECO:0000256" key="6">
    <source>
        <dbReference type="ARBA" id="ARBA00023016"/>
    </source>
</evidence>
<dbReference type="FunFam" id="3.30.230.80:FF:000001">
    <property type="entry name" value="Heat shock protein 90 alpha"/>
    <property type="match status" value="1"/>
</dbReference>
<dbReference type="Gene3D" id="3.30.230.80">
    <property type="match status" value="1"/>
</dbReference>
<keyword evidence="7" id="KW-0143">Chaperone</keyword>
<dbReference type="InterPro" id="IPR036890">
    <property type="entry name" value="HATPase_C_sf"/>
</dbReference>
<comment type="similarity">
    <text evidence="2">Belongs to the heat shock protein 90 family.</text>
</comment>
<keyword evidence="10" id="KW-1185">Reference proteome</keyword>
<dbReference type="SUPFAM" id="SSF54211">
    <property type="entry name" value="Ribosomal protein S5 domain 2-like"/>
    <property type="match status" value="1"/>
</dbReference>
<dbReference type="Gene3D" id="1.20.120.790">
    <property type="entry name" value="Heat shock protein 90, C-terminal domain"/>
    <property type="match status" value="1"/>
</dbReference>
<dbReference type="CDD" id="cd16927">
    <property type="entry name" value="HATPase_Hsp90-like"/>
    <property type="match status" value="1"/>
</dbReference>
<dbReference type="HAMAP" id="MF_00505">
    <property type="entry name" value="HSP90"/>
    <property type="match status" value="1"/>
</dbReference>
<dbReference type="GO" id="GO:0051082">
    <property type="term" value="F:unfolded protein binding"/>
    <property type="evidence" value="ECO:0007669"/>
    <property type="project" value="InterPro"/>
</dbReference>
<evidence type="ECO:0000256" key="7">
    <source>
        <dbReference type="ARBA" id="ARBA00023186"/>
    </source>
</evidence>
<feature type="binding site" evidence="8">
    <location>
        <position position="184"/>
    </location>
    <ligand>
        <name>ATP</name>
        <dbReference type="ChEBI" id="CHEBI:30616"/>
    </ligand>
</feature>
<organism evidence="11">
    <name type="scientific">Hydatigena taeniaeformis</name>
    <name type="common">Feline tapeworm</name>
    <name type="synonym">Taenia taeniaeformis</name>
    <dbReference type="NCBI Taxonomy" id="6205"/>
    <lineage>
        <taxon>Eukaryota</taxon>
        <taxon>Metazoa</taxon>
        <taxon>Spiralia</taxon>
        <taxon>Lophotrochozoa</taxon>
        <taxon>Platyhelminthes</taxon>
        <taxon>Cestoda</taxon>
        <taxon>Eucestoda</taxon>
        <taxon>Cyclophyllidea</taxon>
        <taxon>Taeniidae</taxon>
        <taxon>Hydatigera</taxon>
    </lineage>
</organism>
<dbReference type="FunFam" id="3.30.565.10:FF:000005">
    <property type="entry name" value="Heat shock protein 90"/>
    <property type="match status" value="1"/>
</dbReference>
<dbReference type="SUPFAM" id="SSF110942">
    <property type="entry name" value="HSP90 C-terminal domain"/>
    <property type="match status" value="1"/>
</dbReference>
<evidence type="ECO:0000313" key="11">
    <source>
        <dbReference type="WBParaSite" id="TTAC_0000207101-mRNA-1"/>
    </source>
</evidence>
<dbReference type="InterPro" id="IPR020575">
    <property type="entry name" value="Hsp90_N"/>
</dbReference>
<dbReference type="AlphaFoldDB" id="A0A0R3WMT3"/>
<feature type="binding site" evidence="8">
    <location>
        <position position="105"/>
    </location>
    <ligand>
        <name>ATP</name>
        <dbReference type="ChEBI" id="CHEBI:30616"/>
    </ligand>
</feature>
<dbReference type="InterPro" id="IPR020568">
    <property type="entry name" value="Ribosomal_Su5_D2-typ_SF"/>
</dbReference>
<proteinExistence type="inferred from homology"/>
<keyword evidence="5 8" id="KW-0067">ATP-binding</keyword>
<dbReference type="Gene3D" id="3.30.565.10">
    <property type="entry name" value="Histidine kinase-like ATPase, C-terminal domain"/>
    <property type="match status" value="1"/>
</dbReference>
<dbReference type="Gene3D" id="3.40.50.11260">
    <property type="match status" value="1"/>
</dbReference>
<evidence type="ECO:0000256" key="2">
    <source>
        <dbReference type="ARBA" id="ARBA00008239"/>
    </source>
</evidence>
<gene>
    <name evidence="9" type="ORF">TTAC_LOCUS2058</name>
</gene>
<keyword evidence="3" id="KW-0963">Cytoplasm</keyword>
<dbReference type="PIRSF" id="PIRSF002583">
    <property type="entry name" value="Hsp90"/>
    <property type="match status" value="1"/>
</dbReference>
<dbReference type="EMBL" id="UYWX01000721">
    <property type="protein sequence ID" value="VDM18819.1"/>
    <property type="molecule type" value="Genomic_DNA"/>
</dbReference>
<reference evidence="9 10" key="2">
    <citation type="submission" date="2018-11" db="EMBL/GenBank/DDBJ databases">
        <authorList>
            <consortium name="Pathogen Informatics"/>
        </authorList>
    </citation>
    <scope>NUCLEOTIDE SEQUENCE [LARGE SCALE GENOMIC DNA]</scope>
</reference>
<dbReference type="STRING" id="6205.A0A0R3WMT3"/>
<dbReference type="SUPFAM" id="SSF55874">
    <property type="entry name" value="ATPase domain of HSP90 chaperone/DNA topoisomerase II/histidine kinase"/>
    <property type="match status" value="1"/>
</dbReference>
<evidence type="ECO:0000256" key="5">
    <source>
        <dbReference type="ARBA" id="ARBA00022840"/>
    </source>
</evidence>
<dbReference type="GO" id="GO:0140662">
    <property type="term" value="F:ATP-dependent protein folding chaperone"/>
    <property type="evidence" value="ECO:0007669"/>
    <property type="project" value="InterPro"/>
</dbReference>
<name>A0A0R3WMT3_HYDTA</name>
<comment type="subcellular location">
    <subcellularLocation>
        <location evidence="1">Cytoplasm</location>
    </subcellularLocation>
</comment>
<evidence type="ECO:0000256" key="3">
    <source>
        <dbReference type="ARBA" id="ARBA00022490"/>
    </source>
</evidence>
<dbReference type="OrthoDB" id="5426351at2759"/>
<evidence type="ECO:0000313" key="9">
    <source>
        <dbReference type="EMBL" id="VDM18819.1"/>
    </source>
</evidence>
<keyword evidence="6" id="KW-0346">Stress response</keyword>
<keyword evidence="4 8" id="KW-0547">Nucleotide-binding</keyword>
<protein>
    <submittedName>
        <fullName evidence="11">HATPase_c domain-containing protein</fullName>
    </submittedName>
</protein>
<dbReference type="PANTHER" id="PTHR11528">
    <property type="entry name" value="HEAT SHOCK PROTEIN 90 FAMILY MEMBER"/>
    <property type="match status" value="1"/>
</dbReference>
<evidence type="ECO:0000256" key="4">
    <source>
        <dbReference type="ARBA" id="ARBA00022741"/>
    </source>
</evidence>
<evidence type="ECO:0000256" key="8">
    <source>
        <dbReference type="PIRSR" id="PIRSR002583-1"/>
    </source>
</evidence>
<dbReference type="InterPro" id="IPR001404">
    <property type="entry name" value="Hsp90_fam"/>
</dbReference>
<dbReference type="GO" id="GO:0005737">
    <property type="term" value="C:cytoplasm"/>
    <property type="evidence" value="ECO:0007669"/>
    <property type="project" value="UniProtKB-SubCell"/>
</dbReference>
<dbReference type="FunFam" id="3.40.50.11260:FF:000001">
    <property type="entry name" value="Heat shock protein 90 alpha"/>
    <property type="match status" value="1"/>
</dbReference>
<feature type="binding site" evidence="8">
    <location>
        <position position="50"/>
    </location>
    <ligand>
        <name>ATP</name>
        <dbReference type="ChEBI" id="CHEBI:30616"/>
    </ligand>
</feature>
<feature type="binding site" evidence="8">
    <location>
        <begin position="112"/>
        <end position="113"/>
    </location>
    <ligand>
        <name>ATP</name>
        <dbReference type="ChEBI" id="CHEBI:30616"/>
    </ligand>
</feature>
<feature type="binding site" evidence="8">
    <location>
        <position position="92"/>
    </location>
    <ligand>
        <name>ATP</name>
        <dbReference type="ChEBI" id="CHEBI:30616"/>
    </ligand>
</feature>